<keyword evidence="3" id="KW-1003">Cell membrane</keyword>
<feature type="transmembrane region" description="Helical" evidence="7">
    <location>
        <begin position="168"/>
        <end position="187"/>
    </location>
</feature>
<dbReference type="PANTHER" id="PTHR30012:SF0">
    <property type="entry name" value="TYPE II SECRETION SYSTEM PROTEIN F-RELATED"/>
    <property type="match status" value="1"/>
</dbReference>
<keyword evidence="4 7" id="KW-0812">Transmembrane</keyword>
<gene>
    <name evidence="9" type="ORF">JI746_21790</name>
</gene>
<evidence type="ECO:0000313" key="9">
    <source>
        <dbReference type="EMBL" id="MBL0427754.1"/>
    </source>
</evidence>
<dbReference type="RefSeq" id="WP_201692387.1">
    <property type="nucleotide sequence ID" value="NZ_JAEQND010000013.1"/>
</dbReference>
<evidence type="ECO:0000313" key="10">
    <source>
        <dbReference type="Proteomes" id="UP000622707"/>
    </source>
</evidence>
<evidence type="ECO:0000256" key="5">
    <source>
        <dbReference type="ARBA" id="ARBA00022989"/>
    </source>
</evidence>
<reference evidence="9 10" key="1">
    <citation type="journal article" date="2017" name="Int. J. Syst. Evol. Microbiol.">
        <title>Ramlibacter alkalitolerans sp. nov., alkali-tolerant bacterium isolated from soil of ginseng.</title>
        <authorList>
            <person name="Lee D.H."/>
            <person name="Cha C.J."/>
        </authorList>
    </citation>
    <scope>NUCLEOTIDE SEQUENCE [LARGE SCALE GENOMIC DNA]</scope>
    <source>
        <strain evidence="9 10">KACC 19305</strain>
    </source>
</reference>
<evidence type="ECO:0000256" key="4">
    <source>
        <dbReference type="ARBA" id="ARBA00022692"/>
    </source>
</evidence>
<evidence type="ECO:0000256" key="3">
    <source>
        <dbReference type="ARBA" id="ARBA00022475"/>
    </source>
</evidence>
<evidence type="ECO:0000256" key="2">
    <source>
        <dbReference type="ARBA" id="ARBA00005745"/>
    </source>
</evidence>
<dbReference type="PANTHER" id="PTHR30012">
    <property type="entry name" value="GENERAL SECRETION PATHWAY PROTEIN"/>
    <property type="match status" value="1"/>
</dbReference>
<evidence type="ECO:0000256" key="6">
    <source>
        <dbReference type="ARBA" id="ARBA00023136"/>
    </source>
</evidence>
<dbReference type="InterPro" id="IPR042094">
    <property type="entry name" value="T2SS_GspF_sf"/>
</dbReference>
<keyword evidence="5 7" id="KW-1133">Transmembrane helix</keyword>
<dbReference type="EMBL" id="JAEQND010000013">
    <property type="protein sequence ID" value="MBL0427754.1"/>
    <property type="molecule type" value="Genomic_DNA"/>
</dbReference>
<evidence type="ECO:0000256" key="7">
    <source>
        <dbReference type="SAM" id="Phobius"/>
    </source>
</evidence>
<keyword evidence="10" id="KW-1185">Reference proteome</keyword>
<dbReference type="InterPro" id="IPR003004">
    <property type="entry name" value="GspF/PilC"/>
</dbReference>
<feature type="domain" description="Type II secretion system protein GspF" evidence="8">
    <location>
        <begin position="67"/>
        <end position="166"/>
    </location>
</feature>
<evidence type="ECO:0000259" key="8">
    <source>
        <dbReference type="Pfam" id="PF00482"/>
    </source>
</evidence>
<dbReference type="Gene3D" id="1.20.81.30">
    <property type="entry name" value="Type II secretion system (T2SS), domain F"/>
    <property type="match status" value="2"/>
</dbReference>
<comment type="similarity">
    <text evidence="2">Belongs to the GSP F family.</text>
</comment>
<feature type="transmembrane region" description="Helical" evidence="7">
    <location>
        <begin position="370"/>
        <end position="390"/>
    </location>
</feature>
<comment type="subcellular location">
    <subcellularLocation>
        <location evidence="1">Cell membrane</location>
        <topology evidence="1">Multi-pass membrane protein</topology>
    </subcellularLocation>
</comment>
<sequence length="406" mass="45235">MQKNFFYRVHFHDRVLGRKLHKDYYMTSEKEARRRGFAECGEVLSVERRSESLFARTKFSKDYKLVFLNALRFHVEAGASAGKALQRFIESESNPKLRLKLQGALDILSRGGSFSDAMDALNMMDGASLALLKTGEATGRLSEAVISCAEHLENNKASRLMRYLKLKAIGWEFFMGFSGVLSVPAALKHLEETGLKTDDEAKLAAFKAAIAHAHLVTNVTIWGTALVFALLTLIVVAYFEGSGKSRAFVERLLDRIPFIKAILVDSAMSESMQVMSRLIRGRISFGDAVHLTVTNNKSPLVKEFWARVNSRVAHGTSLARAVSDDPALTHDEQVVLAAHQDMSQFSRALKQLSDNRYRTYEAGWDRAVKLSFWAMLGYIGIVLFIGYLVLSTQDMGMAGTMDSIGN</sequence>
<comment type="caution">
    <text evidence="9">The sequence shown here is derived from an EMBL/GenBank/DDBJ whole genome shotgun (WGS) entry which is preliminary data.</text>
</comment>
<evidence type="ECO:0000256" key="1">
    <source>
        <dbReference type="ARBA" id="ARBA00004651"/>
    </source>
</evidence>
<dbReference type="Proteomes" id="UP000622707">
    <property type="component" value="Unassembled WGS sequence"/>
</dbReference>
<accession>A0ABS1JU45</accession>
<dbReference type="Pfam" id="PF00482">
    <property type="entry name" value="T2SSF"/>
    <property type="match status" value="2"/>
</dbReference>
<organism evidence="9 10">
    <name type="scientific">Ramlibacter alkalitolerans</name>
    <dbReference type="NCBI Taxonomy" id="2039631"/>
    <lineage>
        <taxon>Bacteria</taxon>
        <taxon>Pseudomonadati</taxon>
        <taxon>Pseudomonadota</taxon>
        <taxon>Betaproteobacteria</taxon>
        <taxon>Burkholderiales</taxon>
        <taxon>Comamonadaceae</taxon>
        <taxon>Ramlibacter</taxon>
    </lineage>
</organism>
<protein>
    <submittedName>
        <fullName evidence="9">Type II secretion system F family protein</fullName>
    </submittedName>
</protein>
<feature type="domain" description="Type II secretion system protein GspF" evidence="8">
    <location>
        <begin position="273"/>
        <end position="389"/>
    </location>
</feature>
<keyword evidence="6 7" id="KW-0472">Membrane</keyword>
<proteinExistence type="inferred from homology"/>
<name>A0ABS1JU45_9BURK</name>
<dbReference type="InterPro" id="IPR018076">
    <property type="entry name" value="T2SS_GspF_dom"/>
</dbReference>
<feature type="transmembrane region" description="Helical" evidence="7">
    <location>
        <begin position="219"/>
        <end position="239"/>
    </location>
</feature>